<protein>
    <submittedName>
        <fullName evidence="1">Uncharacterized protein</fullName>
    </submittedName>
</protein>
<dbReference type="Proteomes" id="UP000629287">
    <property type="component" value="Unassembled WGS sequence"/>
</dbReference>
<dbReference type="AlphaFoldDB" id="A0A8I0TWA3"/>
<sequence length="66" mass="7134">MARFYRPAQGAERACVQLCIPSWDALNTRHLADAGQLPLADLARLLGTYATRMMTPRGSTAVTGLS</sequence>
<proteinExistence type="predicted"/>
<organism evidence="1 2">
    <name type="scientific">Streptomyces stelliscabiei</name>
    <dbReference type="NCBI Taxonomy" id="146820"/>
    <lineage>
        <taxon>Bacteria</taxon>
        <taxon>Bacillati</taxon>
        <taxon>Actinomycetota</taxon>
        <taxon>Actinomycetes</taxon>
        <taxon>Kitasatosporales</taxon>
        <taxon>Streptomycetaceae</taxon>
        <taxon>Streptomyces</taxon>
    </lineage>
</organism>
<evidence type="ECO:0000313" key="1">
    <source>
        <dbReference type="EMBL" id="MBE1602782.1"/>
    </source>
</evidence>
<evidence type="ECO:0000313" key="2">
    <source>
        <dbReference type="Proteomes" id="UP000629287"/>
    </source>
</evidence>
<keyword evidence="2" id="KW-1185">Reference proteome</keyword>
<accession>A0A8I0TWA3</accession>
<name>A0A8I0TWA3_9ACTN</name>
<comment type="caution">
    <text evidence="1">The sequence shown here is derived from an EMBL/GenBank/DDBJ whole genome shotgun (WGS) entry which is preliminary data.</text>
</comment>
<reference evidence="1 2" key="1">
    <citation type="submission" date="2020-10" db="EMBL/GenBank/DDBJ databases">
        <title>Sequencing the genomes of 1000 actinobacteria strains.</title>
        <authorList>
            <person name="Klenk H.-P."/>
        </authorList>
    </citation>
    <scope>NUCLEOTIDE SEQUENCE [LARGE SCALE GENOMIC DNA]</scope>
    <source>
        <strain evidence="1 2">DSM 41803</strain>
    </source>
</reference>
<gene>
    <name evidence="1" type="ORF">H4687_008911</name>
</gene>
<dbReference type="EMBL" id="JADBGF010000001">
    <property type="protein sequence ID" value="MBE1602782.1"/>
    <property type="molecule type" value="Genomic_DNA"/>
</dbReference>